<dbReference type="Pfam" id="PF01565">
    <property type="entry name" value="FAD_binding_4"/>
    <property type="match status" value="1"/>
</dbReference>
<dbReference type="InterPro" id="IPR012951">
    <property type="entry name" value="BBE"/>
</dbReference>
<accession>A0A0U1NRT7</accession>
<dbReference type="PROSITE" id="PS51387">
    <property type="entry name" value="FAD_PCMH"/>
    <property type="match status" value="1"/>
</dbReference>
<dbReference type="Proteomes" id="UP000199087">
    <property type="component" value="Unassembled WGS sequence"/>
</dbReference>
<comment type="cofactor">
    <cofactor evidence="1">
        <name>FAD</name>
        <dbReference type="ChEBI" id="CHEBI:57692"/>
    </cofactor>
</comment>
<dbReference type="GO" id="GO:0071949">
    <property type="term" value="F:FAD binding"/>
    <property type="evidence" value="ECO:0007669"/>
    <property type="project" value="InterPro"/>
</dbReference>
<keyword evidence="8" id="KW-1185">Reference proteome</keyword>
<dbReference type="InterPro" id="IPR016167">
    <property type="entry name" value="FAD-bd_PCMH_sub1"/>
</dbReference>
<keyword evidence="4" id="KW-0274">FAD</keyword>
<dbReference type="AlphaFoldDB" id="A0A0U1NRT7"/>
<dbReference type="PANTHER" id="PTHR42973:SF39">
    <property type="entry name" value="FAD-BINDING PCMH-TYPE DOMAIN-CONTAINING PROTEIN"/>
    <property type="match status" value="1"/>
</dbReference>
<evidence type="ECO:0000256" key="3">
    <source>
        <dbReference type="ARBA" id="ARBA00022630"/>
    </source>
</evidence>
<dbReference type="STRING" id="1499688.BN000_00645"/>
<dbReference type="InterPro" id="IPR036318">
    <property type="entry name" value="FAD-bd_PCMH-like_sf"/>
</dbReference>
<evidence type="ECO:0000313" key="8">
    <source>
        <dbReference type="Proteomes" id="UP000199087"/>
    </source>
</evidence>
<dbReference type="PANTHER" id="PTHR42973">
    <property type="entry name" value="BINDING OXIDOREDUCTASE, PUTATIVE (AFU_ORTHOLOGUE AFUA_1G17690)-RELATED"/>
    <property type="match status" value="1"/>
</dbReference>
<dbReference type="Gene3D" id="3.30.465.10">
    <property type="match status" value="1"/>
</dbReference>
<evidence type="ECO:0000313" key="7">
    <source>
        <dbReference type="EMBL" id="CRK80757.1"/>
    </source>
</evidence>
<feature type="domain" description="FAD-binding PCMH-type" evidence="6">
    <location>
        <begin position="28"/>
        <end position="203"/>
    </location>
</feature>
<dbReference type="GO" id="GO:0016491">
    <property type="term" value="F:oxidoreductase activity"/>
    <property type="evidence" value="ECO:0007669"/>
    <property type="project" value="UniProtKB-KW"/>
</dbReference>
<name>A0A0U1NRT7_9BACI</name>
<dbReference type="SUPFAM" id="SSF56176">
    <property type="entry name" value="FAD-binding/transporter-associated domain-like"/>
    <property type="match status" value="1"/>
</dbReference>
<dbReference type="Gene3D" id="3.30.43.10">
    <property type="entry name" value="Uridine Diphospho-n-acetylenolpyruvylglucosamine Reductase, domain 2"/>
    <property type="match status" value="1"/>
</dbReference>
<evidence type="ECO:0000256" key="5">
    <source>
        <dbReference type="ARBA" id="ARBA00023002"/>
    </source>
</evidence>
<dbReference type="InterPro" id="IPR050416">
    <property type="entry name" value="FAD-linked_Oxidoreductase"/>
</dbReference>
<evidence type="ECO:0000259" key="6">
    <source>
        <dbReference type="PROSITE" id="PS51387"/>
    </source>
</evidence>
<keyword evidence="5" id="KW-0560">Oxidoreductase</keyword>
<comment type="similarity">
    <text evidence="2">Belongs to the oxygen-dependent FAD-linked oxidoreductase family.</text>
</comment>
<keyword evidence="3" id="KW-0285">Flavoprotein</keyword>
<dbReference type="EMBL" id="CVRB01000001">
    <property type="protein sequence ID" value="CRK80757.1"/>
    <property type="molecule type" value="Genomic_DNA"/>
</dbReference>
<organism evidence="7 8">
    <name type="scientific">Neobacillus massiliamazoniensis</name>
    <dbReference type="NCBI Taxonomy" id="1499688"/>
    <lineage>
        <taxon>Bacteria</taxon>
        <taxon>Bacillati</taxon>
        <taxon>Bacillota</taxon>
        <taxon>Bacilli</taxon>
        <taxon>Bacillales</taxon>
        <taxon>Bacillaceae</taxon>
        <taxon>Neobacillus</taxon>
    </lineage>
</organism>
<reference evidence="8" key="1">
    <citation type="submission" date="2015-05" db="EMBL/GenBank/DDBJ databases">
        <authorList>
            <person name="Urmite Genomes"/>
        </authorList>
    </citation>
    <scope>NUCLEOTIDE SEQUENCE [LARGE SCALE GENOMIC DNA]</scope>
    <source>
        <strain evidence="8">LF1</strain>
    </source>
</reference>
<dbReference type="RefSeq" id="WP_090630752.1">
    <property type="nucleotide sequence ID" value="NZ_CVRB01000001.1"/>
</dbReference>
<gene>
    <name evidence="7" type="ORF">BN000_00645</name>
</gene>
<sequence length="453" mass="51435">MKTKLTGRIVLPNDPEYPRARINYNLNLSKFPGAIVFCQNETDIVNALKWVRENNVPFRVRSGRHSYENFSLLNRGLVIDTSDMDQISVNVNDRTASIQAGSNLGHVYTTLWDYSMAIPGGTEFSVGLSGLTLGGGFGMLSRIFGLTCDNLISLRIAIPKGEKGAQIVEASKEKNSDLYWACCGGGGGNFGIVTQFKFRVHPISTVSIFTVEWDWEQLEEAFQAWQDWAPFTDPKLTSQIELHAKCKNLIIAEGQYIGSSDKLKKLIRPLVKHTKPRKIEINNVPFIKAVEHFNDPSGNIPSLFKRSGSFIYEALPPKAICIMKQFLAKAPNEEASIWQQSLGGAVKDISPKETAYYHRNAIIAQEYLTKWTKEVEARENIKWTEELRVALKPFIKGDYVNWPDLFIKKWPESYYGENFNRLRKVKSEVDPHNVFRFKQSIPPFDFSEGYFLS</sequence>
<dbReference type="InterPro" id="IPR016169">
    <property type="entry name" value="FAD-bd_PCMH_sub2"/>
</dbReference>
<protein>
    <submittedName>
        <fullName evidence="7">FAD linked oxidase domain-containing protein</fullName>
    </submittedName>
</protein>
<dbReference type="Gene3D" id="3.40.462.20">
    <property type="match status" value="1"/>
</dbReference>
<proteinExistence type="inferred from homology"/>
<evidence type="ECO:0000256" key="2">
    <source>
        <dbReference type="ARBA" id="ARBA00005466"/>
    </source>
</evidence>
<dbReference type="Pfam" id="PF08031">
    <property type="entry name" value="BBE"/>
    <property type="match status" value="1"/>
</dbReference>
<dbReference type="OrthoDB" id="545125at2"/>
<dbReference type="InterPro" id="IPR016166">
    <property type="entry name" value="FAD-bd_PCMH"/>
</dbReference>
<evidence type="ECO:0000256" key="4">
    <source>
        <dbReference type="ARBA" id="ARBA00022827"/>
    </source>
</evidence>
<evidence type="ECO:0000256" key="1">
    <source>
        <dbReference type="ARBA" id="ARBA00001974"/>
    </source>
</evidence>
<dbReference type="InterPro" id="IPR006094">
    <property type="entry name" value="Oxid_FAD_bind_N"/>
</dbReference>